<dbReference type="Pfam" id="PF03942">
    <property type="entry name" value="DTW"/>
    <property type="match status" value="1"/>
</dbReference>
<protein>
    <recommendedName>
        <fullName evidence="1">tRNA-uridine aminocarboxypropyltransferase</fullName>
        <ecNumber evidence="1">2.5.1.25</ecNumber>
    </recommendedName>
</protein>
<dbReference type="EC" id="2.5.1.25" evidence="1"/>
<keyword evidence="2" id="KW-0808">Transferase</keyword>
<reference evidence="7 8" key="1">
    <citation type="submission" date="2020-02" db="EMBL/GenBank/DDBJ databases">
        <title>Shewanella WXL01 sp. nov., a marine bacterium isolated from green algae in Luhuitou Fringing Reef (Northern South China Sea).</title>
        <authorList>
            <person name="Wang X."/>
        </authorList>
    </citation>
    <scope>NUCLEOTIDE SEQUENCE [LARGE SCALE GENOMIC DNA]</scope>
    <source>
        <strain evidence="7 8">MCCC 1A01895</strain>
    </source>
</reference>
<dbReference type="SMART" id="SM01144">
    <property type="entry name" value="DTW"/>
    <property type="match status" value="1"/>
</dbReference>
<evidence type="ECO:0000259" key="6">
    <source>
        <dbReference type="SMART" id="SM01144"/>
    </source>
</evidence>
<evidence type="ECO:0000313" key="8">
    <source>
        <dbReference type="Proteomes" id="UP000811844"/>
    </source>
</evidence>
<proteinExistence type="inferred from homology"/>
<dbReference type="PANTHER" id="PTHR21392">
    <property type="entry name" value="TRNA-URIDINE AMINOCARBOXYPROPYLTRANSFERASE 2"/>
    <property type="match status" value="1"/>
</dbReference>
<feature type="domain" description="DTW" evidence="6">
    <location>
        <begin position="2"/>
        <end position="189"/>
    </location>
</feature>
<evidence type="ECO:0000256" key="4">
    <source>
        <dbReference type="ARBA" id="ARBA00022694"/>
    </source>
</evidence>
<evidence type="ECO:0000256" key="3">
    <source>
        <dbReference type="ARBA" id="ARBA00022691"/>
    </source>
</evidence>
<dbReference type="PANTHER" id="PTHR21392:SF0">
    <property type="entry name" value="TRNA-URIDINE AMINOCARBOXYPROPYLTRANSFERASE 2"/>
    <property type="match status" value="1"/>
</dbReference>
<evidence type="ECO:0000256" key="2">
    <source>
        <dbReference type="ARBA" id="ARBA00022679"/>
    </source>
</evidence>
<keyword evidence="3" id="KW-0949">S-adenosyl-L-methionine</keyword>
<name>A0ABS5I3X0_9GAMM</name>
<sequence length="204" mass="22451">MARVMCQQCRYPQNACVCHAITPLTVNTEVVVLQHPSEVNHAKNSVKLMGLVLANLRVDVGESAADFAPLQAYLASVNKPVYLVYPNESSQTVAQAGAAQDCVILLIDGTWKKAYRILQLNPWLLTFPALHLDVSDASQYIIRKAKRADSLSTLEATAYVLNALAPQLDPQPLFAALDAMVQHRLNAMPYAVRKRYGTTTKDES</sequence>
<keyword evidence="8" id="KW-1185">Reference proteome</keyword>
<keyword evidence="4" id="KW-0819">tRNA processing</keyword>
<dbReference type="EMBL" id="JAAIKR010000012">
    <property type="protein sequence ID" value="MBR9728730.1"/>
    <property type="molecule type" value="Genomic_DNA"/>
</dbReference>
<accession>A0ABS5I3X0</accession>
<dbReference type="InterPro" id="IPR039262">
    <property type="entry name" value="DTWD2/TAPT"/>
</dbReference>
<organism evidence="7 8">
    <name type="scientific">Shewanella intestini</name>
    <dbReference type="NCBI Taxonomy" id="2017544"/>
    <lineage>
        <taxon>Bacteria</taxon>
        <taxon>Pseudomonadati</taxon>
        <taxon>Pseudomonadota</taxon>
        <taxon>Gammaproteobacteria</taxon>
        <taxon>Alteromonadales</taxon>
        <taxon>Shewanellaceae</taxon>
        <taxon>Shewanella</taxon>
    </lineage>
</organism>
<evidence type="ECO:0000256" key="5">
    <source>
        <dbReference type="ARBA" id="ARBA00034489"/>
    </source>
</evidence>
<dbReference type="RefSeq" id="WP_153664980.1">
    <property type="nucleotide sequence ID" value="NZ_JAAIKR010000012.1"/>
</dbReference>
<gene>
    <name evidence="7" type="ORF">G3R48_12160</name>
</gene>
<comment type="similarity">
    <text evidence="5">Belongs to the TDD superfamily. DTWD2 family.</text>
</comment>
<evidence type="ECO:0000313" key="7">
    <source>
        <dbReference type="EMBL" id="MBR9728730.1"/>
    </source>
</evidence>
<evidence type="ECO:0000256" key="1">
    <source>
        <dbReference type="ARBA" id="ARBA00012386"/>
    </source>
</evidence>
<comment type="caution">
    <text evidence="7">The sequence shown here is derived from an EMBL/GenBank/DDBJ whole genome shotgun (WGS) entry which is preliminary data.</text>
</comment>
<dbReference type="InterPro" id="IPR005636">
    <property type="entry name" value="DTW"/>
</dbReference>
<dbReference type="Proteomes" id="UP000811844">
    <property type="component" value="Unassembled WGS sequence"/>
</dbReference>